<evidence type="ECO:0000313" key="5">
    <source>
        <dbReference type="EMBL" id="CAL1155970.1"/>
    </source>
</evidence>
<reference evidence="4" key="1">
    <citation type="submission" date="2022-10" db="EMBL/GenBank/DDBJ databases">
        <authorList>
            <person name="Chen Y."/>
            <person name="Dougan E. K."/>
            <person name="Chan C."/>
            <person name="Rhodes N."/>
            <person name="Thang M."/>
        </authorList>
    </citation>
    <scope>NUCLEOTIDE SEQUENCE</scope>
</reference>
<dbReference type="PROSITE" id="PS00028">
    <property type="entry name" value="ZINC_FINGER_C2H2_1"/>
    <property type="match status" value="1"/>
</dbReference>
<feature type="region of interest" description="Disordered" evidence="1">
    <location>
        <begin position="847"/>
        <end position="870"/>
    </location>
</feature>
<dbReference type="OrthoDB" id="409507at2759"/>
<evidence type="ECO:0000256" key="2">
    <source>
        <dbReference type="SAM" id="SignalP"/>
    </source>
</evidence>
<feature type="signal peptide" evidence="2">
    <location>
        <begin position="1"/>
        <end position="23"/>
    </location>
</feature>
<accession>A0A9P1D428</accession>
<dbReference type="EMBL" id="CAMXCT020003125">
    <property type="protein sequence ID" value="CAL1155970.1"/>
    <property type="molecule type" value="Genomic_DNA"/>
</dbReference>
<feature type="region of interest" description="Disordered" evidence="1">
    <location>
        <begin position="87"/>
        <end position="106"/>
    </location>
</feature>
<dbReference type="AlphaFoldDB" id="A0A9P1D428"/>
<evidence type="ECO:0000313" key="4">
    <source>
        <dbReference type="EMBL" id="CAI4002595.1"/>
    </source>
</evidence>
<dbReference type="EMBL" id="CAMXCT010003125">
    <property type="protein sequence ID" value="CAI4002595.1"/>
    <property type="molecule type" value="Genomic_DNA"/>
</dbReference>
<keyword evidence="2" id="KW-0732">Signal</keyword>
<name>A0A9P1D428_9DINO</name>
<evidence type="ECO:0000256" key="1">
    <source>
        <dbReference type="SAM" id="MobiDB-lite"/>
    </source>
</evidence>
<evidence type="ECO:0000259" key="3">
    <source>
        <dbReference type="PROSITE" id="PS00028"/>
    </source>
</evidence>
<dbReference type="InterPro" id="IPR013087">
    <property type="entry name" value="Znf_C2H2_type"/>
</dbReference>
<protein>
    <submittedName>
        <fullName evidence="6">AP2/ERF domain-containing protein</fullName>
    </submittedName>
</protein>
<sequence length="1255" mass="141627">MPIWKQCFWVLFVTWTLVRLVLEDCNPVPNPGTFAMHTTSRPLTGQSRLDQFFTSRGKREGEGCRGSTTTAGADHWQQILRDLPANSGYPPPVSGNTRILPSPATSVHKRSYKRACRRAIRTGYAHYHGMHLQLSDFPKRLVHSLQAAEPAQQQYIPRAVQGNRQSSRIRTLCWNAGGMSQATFHEETHTWCQLRQHVISTVTSTLQEATPEDFIARIHDEVSTAFHTLFPHRPIRFPCTDLSHFHQQTEDKWFHRRKLRELHGHTGSLLRRMLQAWFHRSRCAVLQRQQQRLARQAQQERFNQLCQEVDLAAQRHDTHSMFAIINKFAPKKPQARARLKGPDGKMADQYLAHSLTVAFVKEMWAGPDRLPIYSDRAPGIPFSLDALHRAIAGLNPHKSVAQPFLPAIIWKSAPAQDASDGRALTISCLYKDNMARHPHCLCARKAATLAQSSAIQPLNFSPGSIGNAQHGLHSTQRLHRRAIDLPPSDFLHHIDWTSLHGTLQLIACIRASVVEVTISLDPSDTVLTQVLGSVAKGAQISQIQQFKKDCDLLRLFAMVAAKAEGADEEGVDEGVDGHWKDLHRRRQAQGLRRHITEGRCESFNPAATPHPIDTTDRWGPWLQTGNFDSSHFTASMRLQLTTVCQFCGLQYSRTGDLVAHLLQSHGDLWTSSQPWLRFLLQAVMARRGCLCNPQCNELGVTHVCTLLRQIAMMIHSQDTQIFVPTQFYRPDLEVALTFLQDDALQQKLLCTLLERDFEQLWQDETILQGLRTRCLICGGHYSTAILLHHLLVQHPQACAWAAQFIFQLQLQCSCIRCMDALMDPNDQALMDGLQALGPLLLGARKHLDGNDDHQPKRHKAASPAGASTDPAQTEAVATMLRLMAQLVLSHERSIQLQLRQDCFVLFAQDRPEGIIPHLKTLAQSWRDQAPKHQDDLKWPTLRTHLVAGVVAELHRRVQQLAASKKGEPLWDLAVEKGTLLPDGSWGFQRWCHDTKQLKRASRPALPMPQMLRNLQSLEDLLQSNSHVQKFHSLKTTQTTVPWLLQLSHRDSDAWYLLQELCQNTVWPREGEELTEGPPPELNFQGRQRLRNLLLELQLDNSGTTCYANSAFLAYMWACLSRLAAWLALDALSNSWERRVITPEATMVHDHGDNTMPLTLQLDPALIADGEISLTALLRSWSAELGMCAGLTNPQDLLVIHVERMVLTPTGQLYKHDANITFAWEVQVPTLTHDTAIQHVSYTIVAVTAHLGSDKS</sequence>
<feature type="non-terminal residue" evidence="4">
    <location>
        <position position="1"/>
    </location>
</feature>
<proteinExistence type="predicted"/>
<organism evidence="4">
    <name type="scientific">Cladocopium goreaui</name>
    <dbReference type="NCBI Taxonomy" id="2562237"/>
    <lineage>
        <taxon>Eukaryota</taxon>
        <taxon>Sar</taxon>
        <taxon>Alveolata</taxon>
        <taxon>Dinophyceae</taxon>
        <taxon>Suessiales</taxon>
        <taxon>Symbiodiniaceae</taxon>
        <taxon>Cladocopium</taxon>
    </lineage>
</organism>
<dbReference type="EMBL" id="CAMXCT030003125">
    <property type="protein sequence ID" value="CAL4789907.1"/>
    <property type="molecule type" value="Genomic_DNA"/>
</dbReference>
<evidence type="ECO:0000313" key="6">
    <source>
        <dbReference type="EMBL" id="CAL4789907.1"/>
    </source>
</evidence>
<feature type="domain" description="C2H2-type" evidence="3">
    <location>
        <begin position="644"/>
        <end position="665"/>
    </location>
</feature>
<feature type="chain" id="PRO_5043270990" evidence="2">
    <location>
        <begin position="24"/>
        <end position="1255"/>
    </location>
</feature>
<gene>
    <name evidence="4" type="ORF">C1SCF055_LOCUS28539</name>
</gene>
<comment type="caution">
    <text evidence="4">The sequence shown here is derived from an EMBL/GenBank/DDBJ whole genome shotgun (WGS) entry which is preliminary data.</text>
</comment>
<keyword evidence="7" id="KW-1185">Reference proteome</keyword>
<evidence type="ECO:0000313" key="7">
    <source>
        <dbReference type="Proteomes" id="UP001152797"/>
    </source>
</evidence>
<feature type="compositionally biased region" description="Polar residues" evidence="1">
    <location>
        <begin position="94"/>
        <end position="105"/>
    </location>
</feature>
<reference evidence="5" key="2">
    <citation type="submission" date="2024-04" db="EMBL/GenBank/DDBJ databases">
        <authorList>
            <person name="Chen Y."/>
            <person name="Shah S."/>
            <person name="Dougan E. K."/>
            <person name="Thang M."/>
            <person name="Chan C."/>
        </authorList>
    </citation>
    <scope>NUCLEOTIDE SEQUENCE [LARGE SCALE GENOMIC DNA]</scope>
</reference>
<dbReference type="Proteomes" id="UP001152797">
    <property type="component" value="Unassembled WGS sequence"/>
</dbReference>